<sequence>RPIKSFVANAPHRAAGVVRRFSISRTNSTGSTKSIEAAPAAAARRSSAPAGQAGLPPQNHPVWELGVLNHVAIAVPDMAKSAAFYKNVLRAKEVSEQVALPEHGVYTVFVHLGNTKIELLHPYGDKSPIAKFLERNKDGGIHHVCIEVDDIEAALLDVTTKGIRSLDKKPKIGAHGKPVVFLHPKDCGGVLVELEQK</sequence>
<feature type="region of interest" description="Disordered" evidence="10">
    <location>
        <begin position="28"/>
        <end position="56"/>
    </location>
</feature>
<dbReference type="GO" id="GO:0046491">
    <property type="term" value="P:L-methylmalonyl-CoA metabolic process"/>
    <property type="evidence" value="ECO:0007669"/>
    <property type="project" value="TreeGrafter"/>
</dbReference>
<dbReference type="InterPro" id="IPR017515">
    <property type="entry name" value="MeMalonyl-CoA_epimerase"/>
</dbReference>
<reference evidence="12" key="1">
    <citation type="journal article" date="2006" name="BMC Genomics">
        <title>Comparative EST analysis provides insights into the basal aquatic fungus Blastocladiella emersonii.</title>
        <authorList>
            <person name="Ribichich K.F."/>
            <person name="Georg R.C."/>
            <person name="Gomes S.L."/>
        </authorList>
    </citation>
    <scope>NUCLEOTIDE SEQUENCE</scope>
</reference>
<keyword evidence="2" id="KW-0479">Metal-binding</keyword>
<evidence type="ECO:0000256" key="4">
    <source>
        <dbReference type="ARBA" id="ARBA00023285"/>
    </source>
</evidence>
<evidence type="ECO:0000256" key="5">
    <source>
        <dbReference type="ARBA" id="ARBA00050406"/>
    </source>
</evidence>
<dbReference type="SUPFAM" id="SSF54593">
    <property type="entry name" value="Glyoxalase/Bleomycin resistance protein/Dihydroxybiphenyl dioxygenase"/>
    <property type="match status" value="1"/>
</dbReference>
<dbReference type="FunFam" id="3.10.180.10:FF:000003">
    <property type="entry name" value="Methylmalonyl-CoA epimerase, mitochondrial"/>
    <property type="match status" value="1"/>
</dbReference>
<feature type="domain" description="VOC" evidence="11">
    <location>
        <begin position="67"/>
        <end position="197"/>
    </location>
</feature>
<dbReference type="CDD" id="cd07249">
    <property type="entry name" value="MMCE"/>
    <property type="match status" value="1"/>
</dbReference>
<dbReference type="GO" id="GO:0005739">
    <property type="term" value="C:mitochondrion"/>
    <property type="evidence" value="ECO:0007669"/>
    <property type="project" value="TreeGrafter"/>
</dbReference>
<dbReference type="InterPro" id="IPR037523">
    <property type="entry name" value="VOC_core"/>
</dbReference>
<dbReference type="PANTHER" id="PTHR43048">
    <property type="entry name" value="METHYLMALONYL-COA EPIMERASE"/>
    <property type="match status" value="1"/>
</dbReference>
<dbReference type="GO" id="GO:0004493">
    <property type="term" value="F:methylmalonyl-CoA epimerase activity"/>
    <property type="evidence" value="ECO:0007669"/>
    <property type="project" value="UniProtKB-EC"/>
</dbReference>
<comment type="similarity">
    <text evidence="1">Belongs to the methylmalonyl-CoA epimerase family.</text>
</comment>
<comment type="function">
    <text evidence="6">Methylmalonyl-CoA epimerase involved in propionyl-CoA metabolism.</text>
</comment>
<keyword evidence="4" id="KW-0170">Cobalt</keyword>
<dbReference type="Gene3D" id="3.10.180.10">
    <property type="entry name" value="2,3-Dihydroxybiphenyl 1,2-Dioxygenase, domain 1"/>
    <property type="match status" value="1"/>
</dbReference>
<evidence type="ECO:0000313" key="12">
    <source>
        <dbReference type="EMBL" id="ABK34896.1"/>
    </source>
</evidence>
<evidence type="ECO:0000256" key="1">
    <source>
        <dbReference type="ARBA" id="ARBA00009308"/>
    </source>
</evidence>
<evidence type="ECO:0000259" key="11">
    <source>
        <dbReference type="PROSITE" id="PS51819"/>
    </source>
</evidence>
<dbReference type="EMBL" id="EF064249">
    <property type="protein sequence ID" value="ABK34896.1"/>
    <property type="molecule type" value="mRNA"/>
</dbReference>
<comment type="catalytic activity">
    <reaction evidence="5">
        <text>(R)-methylmalonyl-CoA = (S)-methylmalonyl-CoA</text>
        <dbReference type="Rhea" id="RHEA:20553"/>
        <dbReference type="ChEBI" id="CHEBI:57326"/>
        <dbReference type="ChEBI" id="CHEBI:57327"/>
        <dbReference type="EC" id="5.1.99.1"/>
    </reaction>
    <physiologicalReaction direction="right-to-left" evidence="5">
        <dbReference type="Rhea" id="RHEA:20555"/>
    </physiologicalReaction>
</comment>
<evidence type="ECO:0000256" key="8">
    <source>
        <dbReference type="ARBA" id="ARBA00071337"/>
    </source>
</evidence>
<dbReference type="InterPro" id="IPR029068">
    <property type="entry name" value="Glyas_Bleomycin-R_OHBP_Dase"/>
</dbReference>
<name>A0N0H0_BLAEM</name>
<proteinExistence type="evidence at transcript level"/>
<accession>A0N0H0</accession>
<evidence type="ECO:0000256" key="6">
    <source>
        <dbReference type="ARBA" id="ARBA00053742"/>
    </source>
</evidence>
<evidence type="ECO:0000256" key="9">
    <source>
        <dbReference type="ARBA" id="ARBA00081771"/>
    </source>
</evidence>
<dbReference type="EC" id="5.1.99.1" evidence="7"/>
<dbReference type="PROSITE" id="PS51819">
    <property type="entry name" value="VOC"/>
    <property type="match status" value="1"/>
</dbReference>
<feature type="compositionally biased region" description="Low complexity" evidence="10">
    <location>
        <begin position="37"/>
        <end position="50"/>
    </location>
</feature>
<evidence type="ECO:0000256" key="3">
    <source>
        <dbReference type="ARBA" id="ARBA00023235"/>
    </source>
</evidence>
<evidence type="ECO:0000256" key="10">
    <source>
        <dbReference type="SAM" id="MobiDB-lite"/>
    </source>
</evidence>
<feature type="non-terminal residue" evidence="12">
    <location>
        <position position="1"/>
    </location>
</feature>
<dbReference type="AlphaFoldDB" id="A0N0H0"/>
<dbReference type="PANTHER" id="PTHR43048:SF3">
    <property type="entry name" value="METHYLMALONYL-COA EPIMERASE, MITOCHONDRIAL"/>
    <property type="match status" value="1"/>
</dbReference>
<dbReference type="NCBIfam" id="TIGR03081">
    <property type="entry name" value="metmalonyl_epim"/>
    <property type="match status" value="1"/>
</dbReference>
<evidence type="ECO:0000256" key="2">
    <source>
        <dbReference type="ARBA" id="ARBA00022723"/>
    </source>
</evidence>
<dbReference type="GO" id="GO:0046872">
    <property type="term" value="F:metal ion binding"/>
    <property type="evidence" value="ECO:0007669"/>
    <property type="project" value="UniProtKB-KW"/>
</dbReference>
<dbReference type="Pfam" id="PF13669">
    <property type="entry name" value="Glyoxalase_4"/>
    <property type="match status" value="1"/>
</dbReference>
<protein>
    <recommendedName>
        <fullName evidence="8">Methylmalonyl-CoA epimerase, mitochondrial</fullName>
        <ecNumber evidence="7">5.1.99.1</ecNumber>
    </recommendedName>
    <alternativeName>
        <fullName evidence="9">DL-methylmalonyl-CoA racemase</fullName>
    </alternativeName>
</protein>
<evidence type="ECO:0000256" key="7">
    <source>
        <dbReference type="ARBA" id="ARBA00066411"/>
    </source>
</evidence>
<organism evidence="12">
    <name type="scientific">Blastocladiella emersonii</name>
    <name type="common">Aquatic fungus</name>
    <dbReference type="NCBI Taxonomy" id="4808"/>
    <lineage>
        <taxon>Eukaryota</taxon>
        <taxon>Fungi</taxon>
        <taxon>Fungi incertae sedis</taxon>
        <taxon>Blastocladiomycota</taxon>
        <taxon>Blastocladiomycetes</taxon>
        <taxon>Blastocladiales</taxon>
        <taxon>Blastocladiaceae</taxon>
        <taxon>Blastocladiella</taxon>
    </lineage>
</organism>
<keyword evidence="3" id="KW-0413">Isomerase</keyword>
<dbReference type="InterPro" id="IPR051785">
    <property type="entry name" value="MMCE/EMCE_epimerase"/>
</dbReference>